<dbReference type="Pfam" id="PF02635">
    <property type="entry name" value="DsrE"/>
    <property type="match status" value="1"/>
</dbReference>
<evidence type="ECO:0000313" key="2">
    <source>
        <dbReference type="Proteomes" id="UP000471298"/>
    </source>
</evidence>
<proteinExistence type="predicted"/>
<dbReference type="InParanoid" id="A0A6N7EXB1"/>
<sequence>MHYAYMITAPVESPRFNQALVQLCTDIAAQITISQVFFYGDATAIGTLDEHSDNFQDMIDLADEADIALHICSAAFQRRNYRISQLGQEDFHFKGLGQFIVETTAAEKIRVY</sequence>
<name>A0A6N7EXB1_9GAMM</name>
<gene>
    <name evidence="1" type="ORF">GCU85_05480</name>
</gene>
<evidence type="ECO:0000313" key="1">
    <source>
        <dbReference type="EMBL" id="MPV86180.1"/>
    </source>
</evidence>
<dbReference type="RefSeq" id="WP_152810166.1">
    <property type="nucleotide sequence ID" value="NZ_WHNW01000004.1"/>
</dbReference>
<accession>A0A6N7EXB1</accession>
<dbReference type="Gene3D" id="3.40.1260.10">
    <property type="entry name" value="DsrEFH-like"/>
    <property type="match status" value="1"/>
</dbReference>
<dbReference type="InterPro" id="IPR003787">
    <property type="entry name" value="Sulphur_relay_DsrE/F-like"/>
</dbReference>
<dbReference type="InterPro" id="IPR027396">
    <property type="entry name" value="DsrEFH-like"/>
</dbReference>
<comment type="caution">
    <text evidence="1">The sequence shown here is derived from an EMBL/GenBank/DDBJ whole genome shotgun (WGS) entry which is preliminary data.</text>
</comment>
<reference evidence="1 2" key="1">
    <citation type="submission" date="2019-10" db="EMBL/GenBank/DDBJ databases">
        <title>Cardiobacteriales fam. a chemoheterotrophic member of the order Cardiobacteriales, and proposal of Cardiobacteriales fam. nov.</title>
        <authorList>
            <person name="Wang C."/>
        </authorList>
    </citation>
    <scope>NUCLEOTIDE SEQUENCE [LARGE SCALE GENOMIC DNA]</scope>
    <source>
        <strain evidence="1 2">ML27</strain>
    </source>
</reference>
<protein>
    <submittedName>
        <fullName evidence="1">Uncharacterized protein</fullName>
    </submittedName>
</protein>
<dbReference type="Proteomes" id="UP000471298">
    <property type="component" value="Unassembled WGS sequence"/>
</dbReference>
<dbReference type="EMBL" id="WHNW01000004">
    <property type="protein sequence ID" value="MPV86180.1"/>
    <property type="molecule type" value="Genomic_DNA"/>
</dbReference>
<dbReference type="SUPFAM" id="SSF75169">
    <property type="entry name" value="DsrEFH-like"/>
    <property type="match status" value="1"/>
</dbReference>
<keyword evidence="2" id="KW-1185">Reference proteome</keyword>
<dbReference type="AlphaFoldDB" id="A0A6N7EXB1"/>
<organism evidence="1 2">
    <name type="scientific">Ostreibacterium oceani</name>
    <dbReference type="NCBI Taxonomy" id="2654998"/>
    <lineage>
        <taxon>Bacteria</taxon>
        <taxon>Pseudomonadati</taxon>
        <taxon>Pseudomonadota</taxon>
        <taxon>Gammaproteobacteria</taxon>
        <taxon>Cardiobacteriales</taxon>
        <taxon>Ostreibacteriaceae</taxon>
        <taxon>Ostreibacterium</taxon>
    </lineage>
</organism>